<dbReference type="Gene3D" id="2.60.200.60">
    <property type="match status" value="1"/>
</dbReference>
<accession>A0A1C6YXX9</accession>
<dbReference type="EMBL" id="FMIQ01000020">
    <property type="protein sequence ID" value="SCM51714.1"/>
    <property type="molecule type" value="Genomic_DNA"/>
</dbReference>
<dbReference type="RefSeq" id="WP_072307936.1">
    <property type="nucleotide sequence ID" value="NZ_FMIQ01000020.1"/>
</dbReference>
<dbReference type="AlphaFoldDB" id="A0A1C6YXX9"/>
<sequence length="88" mass="8813">MSNGIVLLGDKTSHGGKVISASSNITVDGKKAALVGDMVSCPVDGHGNNPIVEGSPHRTFNGRAVVVDGCKCQCGCTVISSAQNSTVG</sequence>
<evidence type="ECO:0000313" key="2">
    <source>
        <dbReference type="Proteomes" id="UP000094844"/>
    </source>
</evidence>
<dbReference type="Pfam" id="PF05488">
    <property type="entry name" value="PAAR_motif"/>
    <property type="match status" value="1"/>
</dbReference>
<reference evidence="1 2" key="1">
    <citation type="submission" date="2016-09" db="EMBL/GenBank/DDBJ databases">
        <authorList>
            <person name="Capua I."/>
            <person name="De Benedictis P."/>
            <person name="Joannis T."/>
            <person name="Lombin L.H."/>
            <person name="Cattoli G."/>
        </authorList>
    </citation>
    <scope>NUCLEOTIDE SEQUENCE [LARGE SCALE GENOMIC DNA]</scope>
    <source>
        <strain evidence="1 2">GB001</strain>
    </source>
</reference>
<name>A0A1C6YXX9_HAFAL</name>
<dbReference type="InterPro" id="IPR008727">
    <property type="entry name" value="PAAR_motif"/>
</dbReference>
<organism evidence="1 2">
    <name type="scientific">Hafnia alvei</name>
    <dbReference type="NCBI Taxonomy" id="569"/>
    <lineage>
        <taxon>Bacteria</taxon>
        <taxon>Pseudomonadati</taxon>
        <taxon>Pseudomonadota</taxon>
        <taxon>Gammaproteobacteria</taxon>
        <taxon>Enterobacterales</taxon>
        <taxon>Hafniaceae</taxon>
        <taxon>Hafnia</taxon>
    </lineage>
</organism>
<dbReference type="OrthoDB" id="6860016at2"/>
<proteinExistence type="predicted"/>
<protein>
    <submittedName>
        <fullName evidence="1">Zn-binding Pro-Ala-Ala-Arg (PAAR) domain-containing protein, incolved in TypeVI secretion</fullName>
    </submittedName>
</protein>
<dbReference type="CDD" id="cd14744">
    <property type="entry name" value="PAAR_CT_2"/>
    <property type="match status" value="1"/>
</dbReference>
<gene>
    <name evidence="1" type="ORF">BN1044_01182</name>
</gene>
<evidence type="ECO:0000313" key="1">
    <source>
        <dbReference type="EMBL" id="SCM51714.1"/>
    </source>
</evidence>
<dbReference type="Proteomes" id="UP000094844">
    <property type="component" value="Unassembled WGS sequence"/>
</dbReference>